<feature type="region of interest" description="Disordered" evidence="5">
    <location>
        <begin position="136"/>
        <end position="199"/>
    </location>
</feature>
<keyword evidence="3" id="KW-0539">Nucleus</keyword>
<feature type="compositionally biased region" description="Basic and acidic residues" evidence="5">
    <location>
        <begin position="190"/>
        <end position="199"/>
    </location>
</feature>
<dbReference type="GO" id="GO:0003723">
    <property type="term" value="F:RNA binding"/>
    <property type="evidence" value="ECO:0007669"/>
    <property type="project" value="TreeGrafter"/>
</dbReference>
<accession>A0A1Y1VK80</accession>
<evidence type="ECO:0000313" key="8">
    <source>
        <dbReference type="EMBL" id="ORX58493.1"/>
    </source>
</evidence>
<dbReference type="InterPro" id="IPR029190">
    <property type="entry name" value="Rrp14/SURF6_C"/>
</dbReference>
<dbReference type="GO" id="GO:0042274">
    <property type="term" value="P:ribosomal small subunit biogenesis"/>
    <property type="evidence" value="ECO:0007669"/>
    <property type="project" value="TreeGrafter"/>
</dbReference>
<reference evidence="8 9" key="2">
    <citation type="submission" date="2016-08" db="EMBL/GenBank/DDBJ databases">
        <title>Pervasive Adenine N6-methylation of Active Genes in Fungi.</title>
        <authorList>
            <consortium name="DOE Joint Genome Institute"/>
            <person name="Mondo S.J."/>
            <person name="Dannebaum R.O."/>
            <person name="Kuo R.C."/>
            <person name="Labutti K."/>
            <person name="Haridas S."/>
            <person name="Kuo A."/>
            <person name="Salamov A."/>
            <person name="Ahrendt S.R."/>
            <person name="Lipzen A."/>
            <person name="Sullivan W."/>
            <person name="Andreopoulos W.B."/>
            <person name="Clum A."/>
            <person name="Lindquist E."/>
            <person name="Daum C."/>
            <person name="Ramamoorthy G.K."/>
            <person name="Gryganskyi A."/>
            <person name="Culley D."/>
            <person name="Magnuson J.K."/>
            <person name="James T.Y."/>
            <person name="O'Malley M.A."/>
            <person name="Stajich J.E."/>
            <person name="Spatafora J.W."/>
            <person name="Visel A."/>
            <person name="Grigoriev I.V."/>
        </authorList>
    </citation>
    <scope>NUCLEOTIDE SEQUENCE [LARGE SCALE GENOMIC DNA]</scope>
    <source>
        <strain evidence="9">finn</strain>
    </source>
</reference>
<comment type="similarity">
    <text evidence="2">Belongs to the SURF6 family.</text>
</comment>
<evidence type="ECO:0000256" key="3">
    <source>
        <dbReference type="ARBA" id="ARBA00023242"/>
    </source>
</evidence>
<dbReference type="Proteomes" id="UP000193719">
    <property type="component" value="Unassembled WGS sequence"/>
</dbReference>
<evidence type="ECO:0000256" key="4">
    <source>
        <dbReference type="SAM" id="Coils"/>
    </source>
</evidence>
<evidence type="ECO:0000259" key="7">
    <source>
        <dbReference type="Pfam" id="PF15459"/>
    </source>
</evidence>
<feature type="coiled-coil region" evidence="4">
    <location>
        <begin position="232"/>
        <end position="259"/>
    </location>
</feature>
<feature type="domain" description="Ribosomal RNA-processing protein 14/surfeit locus protein 6 C-terminal" evidence="6">
    <location>
        <begin position="150"/>
        <end position="333"/>
    </location>
</feature>
<evidence type="ECO:0000256" key="5">
    <source>
        <dbReference type="SAM" id="MobiDB-lite"/>
    </source>
</evidence>
<dbReference type="STRING" id="1754191.A0A1Y1VK80"/>
<keyword evidence="4" id="KW-0175">Coiled coil</keyword>
<dbReference type="PANTHER" id="PTHR14369:SF0">
    <property type="entry name" value="SURFEIT LOCUS PROTEIN 6"/>
    <property type="match status" value="1"/>
</dbReference>
<feature type="domain" description="Ribosomal RNA-processing protein 14 N-terminal" evidence="7">
    <location>
        <begin position="12"/>
        <end position="72"/>
    </location>
</feature>
<dbReference type="EMBL" id="MCFH01000004">
    <property type="protein sequence ID" value="ORX58493.1"/>
    <property type="molecule type" value="Genomic_DNA"/>
</dbReference>
<dbReference type="GO" id="GO:0042273">
    <property type="term" value="P:ribosomal large subunit biogenesis"/>
    <property type="evidence" value="ECO:0007669"/>
    <property type="project" value="TreeGrafter"/>
</dbReference>
<reference evidence="8 9" key="1">
    <citation type="submission" date="2016-08" db="EMBL/GenBank/DDBJ databases">
        <title>Genomes of anaerobic fungi encode conserved fungal cellulosomes for biomass hydrolysis.</title>
        <authorList>
            <consortium name="DOE Joint Genome Institute"/>
            <person name="Haitjema C.H."/>
            <person name="Gilmore S.P."/>
            <person name="Henske J.K."/>
            <person name="Solomon K.V."/>
            <person name="De Groot R."/>
            <person name="Kuo A."/>
            <person name="Mondo S.J."/>
            <person name="Salamov A.A."/>
            <person name="Labutti K."/>
            <person name="Zhao Z."/>
            <person name="Chiniquy J."/>
            <person name="Barry K."/>
            <person name="Brewer H.M."/>
            <person name="Purvine S.O."/>
            <person name="Wright A.T."/>
            <person name="Boxma B."/>
            <person name="Van Alen T."/>
            <person name="Hackstein J.H."/>
            <person name="Baker S.E."/>
            <person name="Grigoriev I.V."/>
            <person name="O'Malley M.A."/>
        </authorList>
    </citation>
    <scope>NUCLEOTIDE SEQUENCE [LARGE SCALE GENOMIC DNA]</scope>
    <source>
        <strain evidence="9">finn</strain>
    </source>
</reference>
<gene>
    <name evidence="8" type="ORF">BCR36DRAFT_343790</name>
</gene>
<dbReference type="GO" id="GO:0005730">
    <property type="term" value="C:nucleolus"/>
    <property type="evidence" value="ECO:0007669"/>
    <property type="project" value="TreeGrafter"/>
</dbReference>
<comment type="caution">
    <text evidence="8">The sequence shown here is derived from an EMBL/GenBank/DDBJ whole genome shotgun (WGS) entry which is preliminary data.</text>
</comment>
<evidence type="ECO:0000259" key="6">
    <source>
        <dbReference type="Pfam" id="PF04935"/>
    </source>
</evidence>
<dbReference type="Pfam" id="PF04935">
    <property type="entry name" value="SURF6"/>
    <property type="match status" value="1"/>
</dbReference>
<evidence type="ECO:0000256" key="1">
    <source>
        <dbReference type="ARBA" id="ARBA00004123"/>
    </source>
</evidence>
<dbReference type="PANTHER" id="PTHR14369">
    <property type="entry name" value="SURFEIT LOCUS PROTEIN 6"/>
    <property type="match status" value="1"/>
</dbReference>
<evidence type="ECO:0000256" key="2">
    <source>
        <dbReference type="ARBA" id="ARBA00005904"/>
    </source>
</evidence>
<dbReference type="AlphaFoldDB" id="A0A1Y1VK80"/>
<comment type="subcellular location">
    <subcellularLocation>
        <location evidence="1">Nucleus</location>
    </subcellularLocation>
</comment>
<proteinExistence type="inferred from homology"/>
<dbReference type="GO" id="GO:0003677">
    <property type="term" value="F:DNA binding"/>
    <property type="evidence" value="ECO:0007669"/>
    <property type="project" value="TreeGrafter"/>
</dbReference>
<dbReference type="Pfam" id="PF15459">
    <property type="entry name" value="RRP14"/>
    <property type="match status" value="1"/>
</dbReference>
<feature type="compositionally biased region" description="Basic and acidic residues" evidence="5">
    <location>
        <begin position="285"/>
        <end position="322"/>
    </location>
</feature>
<feature type="region of interest" description="Disordered" evidence="5">
    <location>
        <begin position="285"/>
        <end position="333"/>
    </location>
</feature>
<evidence type="ECO:0000313" key="9">
    <source>
        <dbReference type="Proteomes" id="UP000193719"/>
    </source>
</evidence>
<feature type="region of interest" description="Disordered" evidence="5">
    <location>
        <begin position="79"/>
        <end position="121"/>
    </location>
</feature>
<dbReference type="InterPro" id="IPR029188">
    <property type="entry name" value="Rrp14_N"/>
</dbReference>
<organism evidence="8 9">
    <name type="scientific">Piromyces finnis</name>
    <dbReference type="NCBI Taxonomy" id="1754191"/>
    <lineage>
        <taxon>Eukaryota</taxon>
        <taxon>Fungi</taxon>
        <taxon>Fungi incertae sedis</taxon>
        <taxon>Chytridiomycota</taxon>
        <taxon>Chytridiomycota incertae sedis</taxon>
        <taxon>Neocallimastigomycetes</taxon>
        <taxon>Neocallimastigales</taxon>
        <taxon>Neocallimastigaceae</taxon>
        <taxon>Piromyces</taxon>
    </lineage>
</organism>
<keyword evidence="9" id="KW-1185">Reference proteome</keyword>
<dbReference type="OrthoDB" id="444809at2759"/>
<sequence>MIFDIDKVEEHIESHNSFFDDLIGLIPASHYLPKAESEIENDKYYHNTKKQVTSTKLNAKEIRKNKKAKFDPNNVKSVQTLQEEKKMKEEEEAEEEDTSMNMVQEVDIKDLKPMSKTSSITELQERLKKSIDDLRAKRKAQNNNSIHSRDELLKKRLKRKHDRKEQIQKKKEKRRKTNDMVGMDLPETQASKDNKSAGAKEVEENVSFGKIVFNEELVQKKKKGPTDTLGRLKQVEANKEKLEKLKSVDKEKAEALEEKIQWNKAMKLVEGEKIKDDPKLLKKTLKREQKLKERSTKKWNDRQKTVARQMKEKQKKREENIKNRMNNKGKGSKGVSRRVFFLKYSHFSLSSLYNF</sequence>
<name>A0A1Y1VK80_9FUNG</name>
<protein>
    <submittedName>
        <fullName evidence="8">SURF6-domain-containing protein</fullName>
    </submittedName>
</protein>
<dbReference type="InterPro" id="IPR007019">
    <property type="entry name" value="SURF6"/>
</dbReference>